<dbReference type="SUPFAM" id="SSF51445">
    <property type="entry name" value="(Trans)glycosidases"/>
    <property type="match status" value="1"/>
</dbReference>
<keyword evidence="12" id="KW-0614">Plasmid</keyword>
<dbReference type="GO" id="GO:0031176">
    <property type="term" value="F:endo-1,4-beta-xylanase activity"/>
    <property type="evidence" value="ECO:0007669"/>
    <property type="project" value="UniProtKB-EC"/>
</dbReference>
<sequence length="376" mass="41538">MKPQPNRRTFLQTASAGLLGSALPAPLLALSDNKQPWTPLGRLAQEKNISFGFALNYRLLSGNQDYDALVSRECTIVTPENAMKWEAVHPEPDRYTFTQADAILDFAQQHAMKIRGHAFCWHRALPAWVTHDVTKQNAEEVLRQHIATVAGRYKGKLHSWDVVNEAIQLKDNQPGGWRNSFWFQQLGPAYLDIAFDAASQADPAAILTYNDYGLEYENHSDSAKRKAVLTMLHDLKKHGIPVRALGMQSHLRAGTGESFGSDLPSFIKEVRDLGLEIFVTELDVDDSHLTVPDLARDSAIADVYKRYLDLVLSTTAVSVVITWGAWDIVKVTGAEATSGPSAQHPLLFAPGGLPKLDAALVAQSFRTAPLQHQVRG</sequence>
<keyword evidence="7 9" id="KW-0326">Glycosidase</keyword>
<evidence type="ECO:0000256" key="3">
    <source>
        <dbReference type="ARBA" id="ARBA00022651"/>
    </source>
</evidence>
<keyword evidence="8 9" id="KW-0624">Polysaccharide degradation</keyword>
<evidence type="ECO:0000259" key="11">
    <source>
        <dbReference type="PROSITE" id="PS51760"/>
    </source>
</evidence>
<evidence type="ECO:0000256" key="7">
    <source>
        <dbReference type="ARBA" id="ARBA00023295"/>
    </source>
</evidence>
<keyword evidence="13" id="KW-1185">Reference proteome</keyword>
<evidence type="ECO:0000256" key="6">
    <source>
        <dbReference type="ARBA" id="ARBA00023277"/>
    </source>
</evidence>
<feature type="domain" description="GH10" evidence="11">
    <location>
        <begin position="46"/>
        <end position="365"/>
    </location>
</feature>
<dbReference type="HOGENOM" id="CLU_020161_7_0_0"/>
<dbReference type="PANTHER" id="PTHR31490">
    <property type="entry name" value="GLYCOSYL HYDROLASE"/>
    <property type="match status" value="1"/>
</dbReference>
<name>E8X6C6_GRATM</name>
<evidence type="ECO:0000256" key="1">
    <source>
        <dbReference type="ARBA" id="ARBA00000681"/>
    </source>
</evidence>
<dbReference type="AlphaFoldDB" id="E8X6C6"/>
<dbReference type="Proteomes" id="UP000000343">
    <property type="component" value="Plasmid pACIX901"/>
</dbReference>
<keyword evidence="3 12" id="KW-0858">Xylan degradation</keyword>
<evidence type="ECO:0000256" key="10">
    <source>
        <dbReference type="SAM" id="SignalP"/>
    </source>
</evidence>
<dbReference type="PRINTS" id="PR00134">
    <property type="entry name" value="GLHYDRLASE10"/>
</dbReference>
<dbReference type="Gene3D" id="3.20.20.80">
    <property type="entry name" value="Glycosidases"/>
    <property type="match status" value="1"/>
</dbReference>
<gene>
    <name evidence="12" type="ordered locus">AciX9_4234</name>
</gene>
<proteinExistence type="inferred from homology"/>
<evidence type="ECO:0000256" key="5">
    <source>
        <dbReference type="ARBA" id="ARBA00022801"/>
    </source>
</evidence>
<dbReference type="PANTHER" id="PTHR31490:SF88">
    <property type="entry name" value="BETA-XYLANASE"/>
    <property type="match status" value="1"/>
</dbReference>
<evidence type="ECO:0000256" key="9">
    <source>
        <dbReference type="RuleBase" id="RU361174"/>
    </source>
</evidence>
<evidence type="ECO:0000256" key="4">
    <source>
        <dbReference type="ARBA" id="ARBA00022729"/>
    </source>
</evidence>
<protein>
    <recommendedName>
        <fullName evidence="9">Beta-xylanase</fullName>
        <ecNumber evidence="9">3.2.1.8</ecNumber>
    </recommendedName>
</protein>
<dbReference type="GO" id="GO:0045493">
    <property type="term" value="P:xylan catabolic process"/>
    <property type="evidence" value="ECO:0007669"/>
    <property type="project" value="UniProtKB-KW"/>
</dbReference>
<feature type="signal peptide" evidence="10">
    <location>
        <begin position="1"/>
        <end position="29"/>
    </location>
</feature>
<keyword evidence="4 10" id="KW-0732">Signal</keyword>
<accession>E8X6C6</accession>
<dbReference type="InterPro" id="IPR017853">
    <property type="entry name" value="GH"/>
</dbReference>
<dbReference type="InterPro" id="IPR006311">
    <property type="entry name" value="TAT_signal"/>
</dbReference>
<dbReference type="RefSeq" id="WP_013572922.1">
    <property type="nucleotide sequence ID" value="NC_015057.1"/>
</dbReference>
<evidence type="ECO:0000313" key="12">
    <source>
        <dbReference type="EMBL" id="ADW71010.1"/>
    </source>
</evidence>
<keyword evidence="6 9" id="KW-0119">Carbohydrate metabolism</keyword>
<dbReference type="EC" id="3.2.1.8" evidence="9"/>
<dbReference type="KEGG" id="acm:AciX9_4234"/>
<dbReference type="PROSITE" id="PS51318">
    <property type="entry name" value="TAT"/>
    <property type="match status" value="1"/>
</dbReference>
<reference evidence="13" key="1">
    <citation type="submission" date="2011-01" db="EMBL/GenBank/DDBJ databases">
        <title>Complete sequence of plasmid1 of Acidobacterium sp. MP5ACTX9.</title>
        <authorList>
            <consortium name="US DOE Joint Genome Institute"/>
            <person name="Lucas S."/>
            <person name="Copeland A."/>
            <person name="Lapidus A."/>
            <person name="Cheng J.-F."/>
            <person name="Goodwin L."/>
            <person name="Pitluck S."/>
            <person name="Teshima H."/>
            <person name="Detter J.C."/>
            <person name="Han C."/>
            <person name="Tapia R."/>
            <person name="Land M."/>
            <person name="Hauser L."/>
            <person name="Kyrpides N."/>
            <person name="Ivanova N."/>
            <person name="Ovchinnikova G."/>
            <person name="Pagani I."/>
            <person name="Rawat S.R."/>
            <person name="Mannisto M."/>
            <person name="Haggblom M.M."/>
            <person name="Woyke T."/>
        </authorList>
    </citation>
    <scope>NUCLEOTIDE SEQUENCE [LARGE SCALE GENOMIC DNA]</scope>
    <source>
        <strain evidence="13">MP5ACTX9</strain>
        <plasmid evidence="13">Plasmid pACIX901</plasmid>
    </source>
</reference>
<geneLocation type="plasmid" evidence="12 13">
    <name>pACIX901</name>
</geneLocation>
<dbReference type="Pfam" id="PF00331">
    <property type="entry name" value="Glyco_hydro_10"/>
    <property type="match status" value="1"/>
</dbReference>
<dbReference type="InterPro" id="IPR001000">
    <property type="entry name" value="GH10_dom"/>
</dbReference>
<dbReference type="SMART" id="SM00633">
    <property type="entry name" value="Glyco_10"/>
    <property type="match status" value="1"/>
</dbReference>
<keyword evidence="5 9" id="KW-0378">Hydrolase</keyword>
<evidence type="ECO:0000256" key="8">
    <source>
        <dbReference type="ARBA" id="ARBA00023326"/>
    </source>
</evidence>
<comment type="similarity">
    <text evidence="2 9">Belongs to the glycosyl hydrolase 10 (cellulase F) family.</text>
</comment>
<comment type="catalytic activity">
    <reaction evidence="1 9">
        <text>Endohydrolysis of (1-&gt;4)-beta-D-xylosidic linkages in xylans.</text>
        <dbReference type="EC" id="3.2.1.8"/>
    </reaction>
</comment>
<dbReference type="OrthoDB" id="9809277at2"/>
<dbReference type="PROSITE" id="PS51760">
    <property type="entry name" value="GH10_2"/>
    <property type="match status" value="1"/>
</dbReference>
<organism evidence="13">
    <name type="scientific">Granulicella tundricola (strain ATCC BAA-1859 / DSM 23138 / MP5ACTX9)</name>
    <dbReference type="NCBI Taxonomy" id="1198114"/>
    <lineage>
        <taxon>Bacteria</taxon>
        <taxon>Pseudomonadati</taxon>
        <taxon>Acidobacteriota</taxon>
        <taxon>Terriglobia</taxon>
        <taxon>Terriglobales</taxon>
        <taxon>Acidobacteriaceae</taxon>
        <taxon>Granulicella</taxon>
    </lineage>
</organism>
<dbReference type="InterPro" id="IPR044846">
    <property type="entry name" value="GH10"/>
</dbReference>
<evidence type="ECO:0000256" key="2">
    <source>
        <dbReference type="ARBA" id="ARBA00007495"/>
    </source>
</evidence>
<evidence type="ECO:0000313" key="13">
    <source>
        <dbReference type="Proteomes" id="UP000000343"/>
    </source>
</evidence>
<feature type="chain" id="PRO_5003234237" description="Beta-xylanase" evidence="10">
    <location>
        <begin position="30"/>
        <end position="376"/>
    </location>
</feature>
<dbReference type="EMBL" id="CP002481">
    <property type="protein sequence ID" value="ADW71010.1"/>
    <property type="molecule type" value="Genomic_DNA"/>
</dbReference>